<dbReference type="EMBL" id="CAJPDQ010000034">
    <property type="protein sequence ID" value="CAF9930145.1"/>
    <property type="molecule type" value="Genomic_DNA"/>
</dbReference>
<evidence type="ECO:0000256" key="1">
    <source>
        <dbReference type="SAM" id="MobiDB-lite"/>
    </source>
</evidence>
<gene>
    <name evidence="2" type="ORF">GOMPHAMPRED_005586</name>
</gene>
<feature type="region of interest" description="Disordered" evidence="1">
    <location>
        <begin position="40"/>
        <end position="67"/>
    </location>
</feature>
<feature type="region of interest" description="Disordered" evidence="1">
    <location>
        <begin position="161"/>
        <end position="180"/>
    </location>
</feature>
<dbReference type="Proteomes" id="UP000664169">
    <property type="component" value="Unassembled WGS sequence"/>
</dbReference>
<dbReference type="OrthoDB" id="5401786at2759"/>
<organism evidence="2 3">
    <name type="scientific">Gomphillus americanus</name>
    <dbReference type="NCBI Taxonomy" id="1940652"/>
    <lineage>
        <taxon>Eukaryota</taxon>
        <taxon>Fungi</taxon>
        <taxon>Dikarya</taxon>
        <taxon>Ascomycota</taxon>
        <taxon>Pezizomycotina</taxon>
        <taxon>Lecanoromycetes</taxon>
        <taxon>OSLEUM clade</taxon>
        <taxon>Ostropomycetidae</taxon>
        <taxon>Ostropales</taxon>
        <taxon>Graphidaceae</taxon>
        <taxon>Gomphilloideae</taxon>
        <taxon>Gomphillus</taxon>
    </lineage>
</organism>
<evidence type="ECO:0000313" key="2">
    <source>
        <dbReference type="EMBL" id="CAF9930145.1"/>
    </source>
</evidence>
<feature type="compositionally biased region" description="Polar residues" evidence="1">
    <location>
        <begin position="51"/>
        <end position="62"/>
    </location>
</feature>
<evidence type="ECO:0000313" key="3">
    <source>
        <dbReference type="Proteomes" id="UP000664169"/>
    </source>
</evidence>
<proteinExistence type="predicted"/>
<sequence length="271" mass="31448">MYEDDTNLVIVPFTSYPQDFQRALEPYMDSTVLAAARARFEDDDPPPPYSPSGNTTVVPSPRQTHEDLERSRLDKLQKSTPFGQFERQTALEEERLSYQFQEDFNGRRMTLPFDKTLSYTANARNNIRKSWLELGIWADERGPAWPSDGPIHANMTFFPPPPPTDSELQAKEESQGSKKVGPVSLFGTLAEETAKRATARAQARLKEKMRDISHKRLDRRPFRRVTVRCPEASKPRSLFNHLVKREELWLKDEFFYKRMGHRDLLNTMDLL</sequence>
<protein>
    <submittedName>
        <fullName evidence="2">Uncharacterized protein</fullName>
    </submittedName>
</protein>
<dbReference type="AlphaFoldDB" id="A0A8H3IR02"/>
<comment type="caution">
    <text evidence="2">The sequence shown here is derived from an EMBL/GenBank/DDBJ whole genome shotgun (WGS) entry which is preliminary data.</text>
</comment>
<keyword evidence="3" id="KW-1185">Reference proteome</keyword>
<accession>A0A8H3IR02</accession>
<reference evidence="2" key="1">
    <citation type="submission" date="2021-03" db="EMBL/GenBank/DDBJ databases">
        <authorList>
            <person name="Tagirdzhanova G."/>
        </authorList>
    </citation>
    <scope>NUCLEOTIDE SEQUENCE</scope>
</reference>
<name>A0A8H3IR02_9LECA</name>